<evidence type="ECO:0000256" key="1">
    <source>
        <dbReference type="ARBA" id="ARBA00023239"/>
    </source>
</evidence>
<dbReference type="EMBL" id="QZKU01000043">
    <property type="protein sequence ID" value="RJP23743.1"/>
    <property type="molecule type" value="Genomic_DNA"/>
</dbReference>
<feature type="domain" description="Amidohydrolase-related" evidence="2">
    <location>
        <begin position="92"/>
        <end position="309"/>
    </location>
</feature>
<dbReference type="GO" id="GO:0016831">
    <property type="term" value="F:carboxy-lyase activity"/>
    <property type="evidence" value="ECO:0007669"/>
    <property type="project" value="InterPro"/>
</dbReference>
<sequence>MIVDSHVHLFFEGSDPESFFIGAARAGTAFFNKKSGQFDVNMEEAYDANIELLSDKTGEKLVQKMDEAGIDKAILLPLDFWLGCPPSSGMSIEEKNALYAAAVKRHAGRLLSHVGVDPRRPNALDIMQKGVEEGAIGLKLHPTAGFYPDDPICAPLYRKALEYDIPVLIHSGNEPAPLRIKFSQPKYIDTVAAEFPDLKIIIAHTGHGWWQEAIDLASVKPNVYVDFAGWQMEYLNGFDYFYQPLRFALDTLGPWRILFGTDGLMLDVMLSPRDWVLAHKEYRSPAGIRFDGEEIDIILGHAAARLYNLSD</sequence>
<dbReference type="InterPro" id="IPR032465">
    <property type="entry name" value="ACMSD"/>
</dbReference>
<dbReference type="AlphaFoldDB" id="A0A3A4NT72"/>
<evidence type="ECO:0000313" key="4">
    <source>
        <dbReference type="Proteomes" id="UP000265882"/>
    </source>
</evidence>
<reference evidence="3 4" key="1">
    <citation type="journal article" date="2017" name="ISME J.">
        <title>Energy and carbon metabolisms in a deep terrestrial subsurface fluid microbial community.</title>
        <authorList>
            <person name="Momper L."/>
            <person name="Jungbluth S.P."/>
            <person name="Lee M.D."/>
            <person name="Amend J.P."/>
        </authorList>
    </citation>
    <scope>NUCLEOTIDE SEQUENCE [LARGE SCALE GENOMIC DNA]</scope>
    <source>
        <strain evidence="3">SURF_5</strain>
    </source>
</reference>
<dbReference type="PANTHER" id="PTHR21240:SF19">
    <property type="entry name" value="CATALYTIC_ HYDROLASE"/>
    <property type="match status" value="1"/>
</dbReference>
<dbReference type="InterPro" id="IPR032466">
    <property type="entry name" value="Metal_Hydrolase"/>
</dbReference>
<name>A0A3A4NT72_ABYX5</name>
<proteinExistence type="predicted"/>
<dbReference type="GO" id="GO:0016787">
    <property type="term" value="F:hydrolase activity"/>
    <property type="evidence" value="ECO:0007669"/>
    <property type="project" value="UniProtKB-KW"/>
</dbReference>
<organism evidence="3 4">
    <name type="scientific">Abyssobacteria bacterium (strain SURF_5)</name>
    <dbReference type="NCBI Taxonomy" id="2093360"/>
    <lineage>
        <taxon>Bacteria</taxon>
        <taxon>Pseudomonadati</taxon>
        <taxon>Candidatus Hydrogenedentota</taxon>
        <taxon>Candidatus Abyssobacteria</taxon>
    </lineage>
</organism>
<keyword evidence="1" id="KW-0456">Lyase</keyword>
<dbReference type="SUPFAM" id="SSF51556">
    <property type="entry name" value="Metallo-dependent hydrolases"/>
    <property type="match status" value="1"/>
</dbReference>
<dbReference type="CDD" id="cd01292">
    <property type="entry name" value="metallo-dependent_hydrolases"/>
    <property type="match status" value="1"/>
</dbReference>
<dbReference type="PANTHER" id="PTHR21240">
    <property type="entry name" value="2-AMINO-3-CARBOXYLMUCONATE-6-SEMIALDEHYDE DECARBOXYLASE"/>
    <property type="match status" value="1"/>
</dbReference>
<evidence type="ECO:0000259" key="2">
    <source>
        <dbReference type="Pfam" id="PF04909"/>
    </source>
</evidence>
<dbReference type="Gene3D" id="3.20.20.140">
    <property type="entry name" value="Metal-dependent hydrolases"/>
    <property type="match status" value="1"/>
</dbReference>
<protein>
    <submittedName>
        <fullName evidence="3">Amidohydrolase</fullName>
    </submittedName>
</protein>
<dbReference type="Proteomes" id="UP000265882">
    <property type="component" value="Unassembled WGS sequence"/>
</dbReference>
<evidence type="ECO:0000313" key="3">
    <source>
        <dbReference type="EMBL" id="RJP23743.1"/>
    </source>
</evidence>
<dbReference type="InterPro" id="IPR006680">
    <property type="entry name" value="Amidohydro-rel"/>
</dbReference>
<gene>
    <name evidence="3" type="ORF">C4520_05690</name>
</gene>
<keyword evidence="3" id="KW-0378">Hydrolase</keyword>
<comment type="caution">
    <text evidence="3">The sequence shown here is derived from an EMBL/GenBank/DDBJ whole genome shotgun (WGS) entry which is preliminary data.</text>
</comment>
<accession>A0A3A4NT72</accession>
<dbReference type="Pfam" id="PF04909">
    <property type="entry name" value="Amidohydro_2"/>
    <property type="match status" value="1"/>
</dbReference>